<dbReference type="GO" id="GO:0005509">
    <property type="term" value="F:calcium ion binding"/>
    <property type="evidence" value="ECO:0007669"/>
    <property type="project" value="InterPro"/>
</dbReference>
<proteinExistence type="predicted"/>
<name>A0AAD3CQD1_9STRA</name>
<gene>
    <name evidence="3" type="ORF">CTEN210_05345</name>
</gene>
<dbReference type="EMBL" id="BLLK01000029">
    <property type="protein sequence ID" value="GFH48869.1"/>
    <property type="molecule type" value="Genomic_DNA"/>
</dbReference>
<evidence type="ECO:0000313" key="4">
    <source>
        <dbReference type="Proteomes" id="UP001054902"/>
    </source>
</evidence>
<dbReference type="PROSITE" id="PS50222">
    <property type="entry name" value="EF_HAND_2"/>
    <property type="match status" value="1"/>
</dbReference>
<organism evidence="3 4">
    <name type="scientific">Chaetoceros tenuissimus</name>
    <dbReference type="NCBI Taxonomy" id="426638"/>
    <lineage>
        <taxon>Eukaryota</taxon>
        <taxon>Sar</taxon>
        <taxon>Stramenopiles</taxon>
        <taxon>Ochrophyta</taxon>
        <taxon>Bacillariophyta</taxon>
        <taxon>Coscinodiscophyceae</taxon>
        <taxon>Chaetocerotophycidae</taxon>
        <taxon>Chaetocerotales</taxon>
        <taxon>Chaetocerotaceae</taxon>
        <taxon>Chaetoceros</taxon>
    </lineage>
</organism>
<dbReference type="PROSITE" id="PS00018">
    <property type="entry name" value="EF_HAND_1"/>
    <property type="match status" value="1"/>
</dbReference>
<evidence type="ECO:0000256" key="1">
    <source>
        <dbReference type="ARBA" id="ARBA00022837"/>
    </source>
</evidence>
<reference evidence="3 4" key="1">
    <citation type="journal article" date="2021" name="Sci. Rep.">
        <title>The genome of the diatom Chaetoceros tenuissimus carries an ancient integrated fragment of an extant virus.</title>
        <authorList>
            <person name="Hongo Y."/>
            <person name="Kimura K."/>
            <person name="Takaki Y."/>
            <person name="Yoshida Y."/>
            <person name="Baba S."/>
            <person name="Kobayashi G."/>
            <person name="Nagasaki K."/>
            <person name="Hano T."/>
            <person name="Tomaru Y."/>
        </authorList>
    </citation>
    <scope>NUCLEOTIDE SEQUENCE [LARGE SCALE GENOMIC DNA]</scope>
    <source>
        <strain evidence="3 4">NIES-3715</strain>
    </source>
</reference>
<dbReference type="Gene3D" id="1.10.238.10">
    <property type="entry name" value="EF-hand"/>
    <property type="match status" value="1"/>
</dbReference>
<dbReference type="InterPro" id="IPR011992">
    <property type="entry name" value="EF-hand-dom_pair"/>
</dbReference>
<dbReference type="AlphaFoldDB" id="A0AAD3CQD1"/>
<accession>A0AAD3CQD1</accession>
<dbReference type="InterPro" id="IPR002048">
    <property type="entry name" value="EF_hand_dom"/>
</dbReference>
<dbReference type="InterPro" id="IPR018247">
    <property type="entry name" value="EF_Hand_1_Ca_BS"/>
</dbReference>
<feature type="domain" description="EF-hand" evidence="2">
    <location>
        <begin position="27"/>
        <end position="62"/>
    </location>
</feature>
<sequence>MSGKKEETAQNIGAALFSGKNDSFAGEFTDKVKKIHEFFDKDKDGYLNFQELSALQLVTSGQEMDGTQYGMVCQALQVSPSKGLPLDALKLTYAAGANIDDDYNKVFHPVQAQKAKDESTDDDVIEVGDGGCAIDISDP</sequence>
<keyword evidence="1" id="KW-0106">Calcium</keyword>
<evidence type="ECO:0000313" key="3">
    <source>
        <dbReference type="EMBL" id="GFH48869.1"/>
    </source>
</evidence>
<protein>
    <recommendedName>
        <fullName evidence="2">EF-hand domain-containing protein</fullName>
    </recommendedName>
</protein>
<evidence type="ECO:0000259" key="2">
    <source>
        <dbReference type="PROSITE" id="PS50222"/>
    </source>
</evidence>
<comment type="caution">
    <text evidence="3">The sequence shown here is derived from an EMBL/GenBank/DDBJ whole genome shotgun (WGS) entry which is preliminary data.</text>
</comment>
<dbReference type="Proteomes" id="UP001054902">
    <property type="component" value="Unassembled WGS sequence"/>
</dbReference>
<keyword evidence="4" id="KW-1185">Reference proteome</keyword>
<dbReference type="SUPFAM" id="SSF47473">
    <property type="entry name" value="EF-hand"/>
    <property type="match status" value="1"/>
</dbReference>